<keyword evidence="3" id="KW-0732">Signal</keyword>
<feature type="transmembrane region" description="Helical" evidence="2">
    <location>
        <begin position="108"/>
        <end position="129"/>
    </location>
</feature>
<protein>
    <recommendedName>
        <fullName evidence="4">Tim44-like domain-containing protein</fullName>
    </recommendedName>
</protein>
<evidence type="ECO:0000256" key="2">
    <source>
        <dbReference type="SAM" id="Phobius"/>
    </source>
</evidence>
<feature type="signal peptide" evidence="3">
    <location>
        <begin position="1"/>
        <end position="19"/>
    </location>
</feature>
<organism evidence="5 6">
    <name type="scientific">Usitatibacter rugosus</name>
    <dbReference type="NCBI Taxonomy" id="2732067"/>
    <lineage>
        <taxon>Bacteria</taxon>
        <taxon>Pseudomonadati</taxon>
        <taxon>Pseudomonadota</taxon>
        <taxon>Betaproteobacteria</taxon>
        <taxon>Nitrosomonadales</taxon>
        <taxon>Usitatibacteraceae</taxon>
        <taxon>Usitatibacter</taxon>
    </lineage>
</organism>
<dbReference type="KEGG" id="uru:DSM104443_01112"/>
<feature type="transmembrane region" description="Helical" evidence="2">
    <location>
        <begin position="82"/>
        <end position="102"/>
    </location>
</feature>
<name>A0A6M4GS29_9PROT</name>
<accession>A0A6M4GS29</accession>
<evidence type="ECO:0000313" key="5">
    <source>
        <dbReference type="EMBL" id="QJR10061.1"/>
    </source>
</evidence>
<dbReference type="EMBL" id="CP053069">
    <property type="protein sequence ID" value="QJR10061.1"/>
    <property type="molecule type" value="Genomic_DNA"/>
</dbReference>
<evidence type="ECO:0000256" key="1">
    <source>
        <dbReference type="SAM" id="MobiDB-lite"/>
    </source>
</evidence>
<evidence type="ECO:0000259" key="4">
    <source>
        <dbReference type="SMART" id="SM00978"/>
    </source>
</evidence>
<gene>
    <name evidence="5" type="ORF">DSM104443_01112</name>
</gene>
<keyword evidence="2" id="KW-0472">Membrane</keyword>
<evidence type="ECO:0000313" key="6">
    <source>
        <dbReference type="Proteomes" id="UP000501534"/>
    </source>
</evidence>
<keyword evidence="2" id="KW-1133">Transmembrane helix</keyword>
<dbReference type="RefSeq" id="WP_171090288.1">
    <property type="nucleotide sequence ID" value="NZ_CP053069.1"/>
</dbReference>
<dbReference type="AlphaFoldDB" id="A0A6M4GS29"/>
<dbReference type="PANTHER" id="PTHR41542:SF1">
    <property type="entry name" value="BLL5807 PROTEIN"/>
    <property type="match status" value="1"/>
</dbReference>
<feature type="domain" description="Tim44-like" evidence="4">
    <location>
        <begin position="171"/>
        <end position="302"/>
    </location>
</feature>
<feature type="chain" id="PRO_5026991169" description="Tim44-like domain-containing protein" evidence="3">
    <location>
        <begin position="20"/>
        <end position="305"/>
    </location>
</feature>
<evidence type="ECO:0000256" key="3">
    <source>
        <dbReference type="SAM" id="SignalP"/>
    </source>
</evidence>
<dbReference type="PANTHER" id="PTHR41542">
    <property type="entry name" value="BLL5807 PROTEIN"/>
    <property type="match status" value="1"/>
</dbReference>
<dbReference type="Gene3D" id="3.10.450.240">
    <property type="match status" value="1"/>
</dbReference>
<reference evidence="5 6" key="1">
    <citation type="submission" date="2020-04" db="EMBL/GenBank/DDBJ databases">
        <title>Usitatibacter rugosus gen. nov., sp. nov. and Usitatibacter palustris sp. nov., novel members of Usitatibacteraceae fam. nov. within the order Nitrosomonadales isolated from soil.</title>
        <authorList>
            <person name="Huber K.J."/>
            <person name="Neumann-Schaal M."/>
            <person name="Geppert A."/>
            <person name="Luckner M."/>
            <person name="Wanner G."/>
            <person name="Overmann J."/>
        </authorList>
    </citation>
    <scope>NUCLEOTIDE SEQUENCE [LARGE SCALE GENOMIC DNA]</scope>
    <source>
        <strain evidence="5 6">0125_3</strain>
    </source>
</reference>
<dbReference type="InterPro" id="IPR007379">
    <property type="entry name" value="Tim44-like_dom"/>
</dbReference>
<dbReference type="Proteomes" id="UP000501534">
    <property type="component" value="Chromosome"/>
</dbReference>
<dbReference type="SUPFAM" id="SSF54427">
    <property type="entry name" value="NTF2-like"/>
    <property type="match status" value="1"/>
</dbReference>
<keyword evidence="6" id="KW-1185">Reference proteome</keyword>
<proteinExistence type="predicted"/>
<feature type="region of interest" description="Disordered" evidence="1">
    <location>
        <begin position="34"/>
        <end position="58"/>
    </location>
</feature>
<dbReference type="SMART" id="SM00978">
    <property type="entry name" value="Tim44"/>
    <property type="match status" value="1"/>
</dbReference>
<keyword evidence="2" id="KW-0812">Transmembrane</keyword>
<sequence length="305" mass="31096">MRMPSLIIAAVLAFGLAAAEDSFAAKRFGGGGNLGKQRAVPTKDVPSSPPASAPAATPGAAAPAAAGAGAAAAAAKPSFMSRWGGLLAGLGIGALLASMFGANMGPMVGMLLAVLLVAGLAFFLFRMFASRGAPGPMASAGGAAAGTAPRPSFSGIGANVPGAQPSDVAPVAAAASASSITPDFDVPNFLRGAKTTFIRLQAASDAKDLDDIRDFTTPELYAEIAMLLKERDDAPQRTEVVSMDARLADFARENGYDIASVRFTGLIRENDAGNPEPVDELWHVRKKTGDKNPAWQISGIQQVAE</sequence>
<dbReference type="Pfam" id="PF04280">
    <property type="entry name" value="Tim44"/>
    <property type="match status" value="1"/>
</dbReference>
<dbReference type="InterPro" id="IPR032710">
    <property type="entry name" value="NTF2-like_dom_sf"/>
</dbReference>